<feature type="compositionally biased region" description="Basic and acidic residues" evidence="1">
    <location>
        <begin position="378"/>
        <end position="400"/>
    </location>
</feature>
<dbReference type="Proteomes" id="UP001501251">
    <property type="component" value="Unassembled WGS sequence"/>
</dbReference>
<dbReference type="InterPro" id="IPR011009">
    <property type="entry name" value="Kinase-like_dom_sf"/>
</dbReference>
<comment type="caution">
    <text evidence="3">The sequence shown here is derived from an EMBL/GenBank/DDBJ whole genome shotgun (WGS) entry which is preliminary data.</text>
</comment>
<name>A0ABP8BBY6_9ACTN</name>
<keyword evidence="4" id="KW-1185">Reference proteome</keyword>
<accession>A0ABP8BBY6</accession>
<proteinExistence type="predicted"/>
<protein>
    <recommendedName>
        <fullName evidence="2">Aminoglycoside phosphotransferase domain-containing protein</fullName>
    </recommendedName>
</protein>
<sequence>MSSAPPGGGWVAVTDYPAWPSPYFAELHRNVPPGFPLGFVSGLTALPVRPTRPGVVNLHRLKRLYRDRDGQRTLSAARTMLDRLRALRDGGWRIVWTVHNLLPIDGDSPRDADWYATLGVLGIADRVLTHTYADALHLARLTTAPIIVAGWGGLSATAGAGGVPESVRALLRGLRAAPCSMLAVGNITPYKGLPAVVEAFTAHTRHAHLFIAGPCRDEDLAADLVAVARGCGGRVHVHPQRVPPEHVHHLYQAADAALCPYRVDGPWEFFTGVLYPGSVGTALAFGTPVIAPHLPAIAEMTMGSPARLYPPDEGPGPAMAAAEAAHRCPRPRLRRMGDGSARWRAVTAVYRQTFEQLTCEDNPPVTTSRDNVTASPEPDTRRFTSTRPHTEKTEKKEKAAVPDLTTSSPTSGSEGRIAAALAGSYGLTVRTITRLAIGQGTVNYRADCGGGHQVFLKSYPDGTDLPAEREAIALAGLALRAGIPGAAVLPNEDGDVIDTSGPLAMSLWEWVPGQVVTRLSPAQLVAAGTTLGRIHALFADHPTPATAPAMERWRGIDVDGLAVTIDQLLDIIAERVHTGVADSFDMDAQRTLLERRALLARIPALLADLPAGLTVQLLHGDYSPVNLLFTGDELSAVLDFRPPEPFLLAYDLGRMAFYPNTVTESSDWLDAAATLIGAYQEAHPAVPDVDVRTCGRIALLQLLRSLYGVKQHYLKPGLFQDDLDAFWLIRHRAATTLLSELATTDTLLAELATA</sequence>
<evidence type="ECO:0000313" key="3">
    <source>
        <dbReference type="EMBL" id="GAA4203012.1"/>
    </source>
</evidence>
<feature type="compositionally biased region" description="Polar residues" evidence="1">
    <location>
        <begin position="404"/>
        <end position="413"/>
    </location>
</feature>
<feature type="region of interest" description="Disordered" evidence="1">
    <location>
        <begin position="359"/>
        <end position="414"/>
    </location>
</feature>
<dbReference type="Pfam" id="PF01636">
    <property type="entry name" value="APH"/>
    <property type="match status" value="1"/>
</dbReference>
<evidence type="ECO:0000313" key="4">
    <source>
        <dbReference type="Proteomes" id="UP001501251"/>
    </source>
</evidence>
<feature type="domain" description="Aminoglycoside phosphotransferase" evidence="2">
    <location>
        <begin position="432"/>
        <end position="673"/>
    </location>
</feature>
<dbReference type="InterPro" id="IPR002575">
    <property type="entry name" value="Aminoglycoside_PTrfase"/>
</dbReference>
<dbReference type="RefSeq" id="WP_344921469.1">
    <property type="nucleotide sequence ID" value="NZ_BAABAQ010000012.1"/>
</dbReference>
<dbReference type="Pfam" id="PF13692">
    <property type="entry name" value="Glyco_trans_1_4"/>
    <property type="match status" value="1"/>
</dbReference>
<dbReference type="Gene3D" id="3.40.50.2000">
    <property type="entry name" value="Glycogen Phosphorylase B"/>
    <property type="match status" value="1"/>
</dbReference>
<feature type="compositionally biased region" description="Polar residues" evidence="1">
    <location>
        <begin position="364"/>
        <end position="374"/>
    </location>
</feature>
<evidence type="ECO:0000259" key="2">
    <source>
        <dbReference type="Pfam" id="PF01636"/>
    </source>
</evidence>
<reference evidence="4" key="1">
    <citation type="journal article" date="2019" name="Int. J. Syst. Evol. Microbiol.">
        <title>The Global Catalogue of Microorganisms (GCM) 10K type strain sequencing project: providing services to taxonomists for standard genome sequencing and annotation.</title>
        <authorList>
            <consortium name="The Broad Institute Genomics Platform"/>
            <consortium name="The Broad Institute Genome Sequencing Center for Infectious Disease"/>
            <person name="Wu L."/>
            <person name="Ma J."/>
        </authorList>
    </citation>
    <scope>NUCLEOTIDE SEQUENCE [LARGE SCALE GENOMIC DNA]</scope>
    <source>
        <strain evidence="4">JCM 17388</strain>
    </source>
</reference>
<gene>
    <name evidence="3" type="ORF">GCM10022252_60000</name>
</gene>
<organism evidence="3 4">
    <name type="scientific">Streptosporangium oxazolinicum</name>
    <dbReference type="NCBI Taxonomy" id="909287"/>
    <lineage>
        <taxon>Bacteria</taxon>
        <taxon>Bacillati</taxon>
        <taxon>Actinomycetota</taxon>
        <taxon>Actinomycetes</taxon>
        <taxon>Streptosporangiales</taxon>
        <taxon>Streptosporangiaceae</taxon>
        <taxon>Streptosporangium</taxon>
    </lineage>
</organism>
<dbReference type="SUPFAM" id="SSF53756">
    <property type="entry name" value="UDP-Glycosyltransferase/glycogen phosphorylase"/>
    <property type="match status" value="1"/>
</dbReference>
<dbReference type="EMBL" id="BAABAQ010000012">
    <property type="protein sequence ID" value="GAA4203012.1"/>
    <property type="molecule type" value="Genomic_DNA"/>
</dbReference>
<dbReference type="Gene3D" id="3.90.1200.10">
    <property type="match status" value="1"/>
</dbReference>
<dbReference type="SUPFAM" id="SSF56112">
    <property type="entry name" value="Protein kinase-like (PK-like)"/>
    <property type="match status" value="1"/>
</dbReference>
<evidence type="ECO:0000256" key="1">
    <source>
        <dbReference type="SAM" id="MobiDB-lite"/>
    </source>
</evidence>